<dbReference type="KEGG" id="axx:ERS451415_05746"/>
<sequence>MNQNLSLADTMRPTSEDLKKLRGKTRRTQAQTAAILGVGLRQVQRWEAGEQSMPPATWRFLQMCGHRLPSDFLVPEDGATRSWDLDSDTIRDTIEQGDFVHLQPVVGPMIQARVWLDRVHDGLIDEESYGGFVIGFPGHPEAGQEFGGFYIGERITFAKRNAVHVEQRTHTTASASNQKM</sequence>
<proteinExistence type="predicted"/>
<dbReference type="Gene3D" id="1.10.260.40">
    <property type="entry name" value="lambda repressor-like DNA-binding domains"/>
    <property type="match status" value="1"/>
</dbReference>
<protein>
    <submittedName>
        <fullName evidence="1">Transcriptional regulator</fullName>
    </submittedName>
</protein>
<dbReference type="AlphaFoldDB" id="A0A0D6IRN2"/>
<dbReference type="SUPFAM" id="SSF47413">
    <property type="entry name" value="lambda repressor-like DNA-binding domains"/>
    <property type="match status" value="1"/>
</dbReference>
<evidence type="ECO:0000313" key="2">
    <source>
        <dbReference type="Proteomes" id="UP000285324"/>
    </source>
</evidence>
<dbReference type="InterPro" id="IPR010982">
    <property type="entry name" value="Lambda_DNA-bd_dom_sf"/>
</dbReference>
<dbReference type="CDD" id="cd00093">
    <property type="entry name" value="HTH_XRE"/>
    <property type="match status" value="1"/>
</dbReference>
<organism evidence="1 2">
    <name type="scientific">Alcaligenes xylosoxydans xylosoxydans</name>
    <name type="common">Achromobacter xylosoxidans</name>
    <dbReference type="NCBI Taxonomy" id="85698"/>
    <lineage>
        <taxon>Bacteria</taxon>
        <taxon>Pseudomonadati</taxon>
        <taxon>Pseudomonadota</taxon>
        <taxon>Betaproteobacteria</taxon>
        <taxon>Burkholderiales</taxon>
        <taxon>Alcaligenaceae</taxon>
        <taxon>Achromobacter</taxon>
    </lineage>
</organism>
<gene>
    <name evidence="1" type="ORF">DY367_02775</name>
</gene>
<dbReference type="Proteomes" id="UP000285324">
    <property type="component" value="Unassembled WGS sequence"/>
</dbReference>
<name>A0A0D6IRN2_ALCXX</name>
<reference evidence="1 2" key="1">
    <citation type="submission" date="2018-08" db="EMBL/GenBank/DDBJ databases">
        <title>Achromobacter xylosoxidans Genome sequencing and assembly.</title>
        <authorList>
            <person name="Wang R."/>
            <person name="Rensing C."/>
            <person name="Li Y."/>
        </authorList>
    </citation>
    <scope>NUCLEOTIDE SEQUENCE [LARGE SCALE GENOMIC DNA]</scope>
    <source>
        <strain evidence="1 2">GD003A</strain>
    </source>
</reference>
<dbReference type="RefSeq" id="WP_006227455.1">
    <property type="nucleotide sequence ID" value="NZ_AP028040.1"/>
</dbReference>
<comment type="caution">
    <text evidence="1">The sequence shown here is derived from an EMBL/GenBank/DDBJ whole genome shotgun (WGS) entry which is preliminary data.</text>
</comment>
<dbReference type="EMBL" id="QVXO01000003">
    <property type="protein sequence ID" value="RPJ93270.1"/>
    <property type="molecule type" value="Genomic_DNA"/>
</dbReference>
<dbReference type="GO" id="GO:0003677">
    <property type="term" value="F:DNA binding"/>
    <property type="evidence" value="ECO:0007669"/>
    <property type="project" value="InterPro"/>
</dbReference>
<accession>A0A0D6IRN2</accession>
<dbReference type="OrthoDB" id="5574138at2"/>
<dbReference type="PROSITE" id="PS50943">
    <property type="entry name" value="HTH_CROC1"/>
    <property type="match status" value="1"/>
</dbReference>
<evidence type="ECO:0000313" key="1">
    <source>
        <dbReference type="EMBL" id="RPJ93270.1"/>
    </source>
</evidence>
<dbReference type="InterPro" id="IPR001387">
    <property type="entry name" value="Cro/C1-type_HTH"/>
</dbReference>